<proteinExistence type="predicted"/>
<reference evidence="2 3" key="1">
    <citation type="submission" date="2019-07" db="EMBL/GenBank/DDBJ databases">
        <title>Whole genome shotgun sequence of Aneurinibacillus danicus NBRC 102444.</title>
        <authorList>
            <person name="Hosoyama A."/>
            <person name="Uohara A."/>
            <person name="Ohji S."/>
            <person name="Ichikawa N."/>
        </authorList>
    </citation>
    <scope>NUCLEOTIDE SEQUENCE [LARGE SCALE GENOMIC DNA]</scope>
    <source>
        <strain evidence="2 3">NBRC 102444</strain>
    </source>
</reference>
<evidence type="ECO:0000313" key="2">
    <source>
        <dbReference type="EMBL" id="GEN35948.1"/>
    </source>
</evidence>
<dbReference type="EMBL" id="BJXX01000159">
    <property type="protein sequence ID" value="GEN35948.1"/>
    <property type="molecule type" value="Genomic_DNA"/>
</dbReference>
<organism evidence="2 3">
    <name type="scientific">Aneurinibacillus danicus</name>
    <dbReference type="NCBI Taxonomy" id="267746"/>
    <lineage>
        <taxon>Bacteria</taxon>
        <taxon>Bacillati</taxon>
        <taxon>Bacillota</taxon>
        <taxon>Bacilli</taxon>
        <taxon>Bacillales</taxon>
        <taxon>Paenibacillaceae</taxon>
        <taxon>Aneurinibacillus group</taxon>
        <taxon>Aneurinibacillus</taxon>
    </lineage>
</organism>
<keyword evidence="1" id="KW-0175">Coiled coil</keyword>
<feature type="coiled-coil region" evidence="1">
    <location>
        <begin position="22"/>
        <end position="81"/>
    </location>
</feature>
<accession>A0A511VDC5</accession>
<name>A0A511VDC5_9BACL</name>
<dbReference type="Proteomes" id="UP000321157">
    <property type="component" value="Unassembled WGS sequence"/>
</dbReference>
<keyword evidence="3" id="KW-1185">Reference proteome</keyword>
<gene>
    <name evidence="2" type="ORF">ADA01nite_34080</name>
</gene>
<dbReference type="AlphaFoldDB" id="A0A511VDC5"/>
<protein>
    <submittedName>
        <fullName evidence="2">Uncharacterized protein</fullName>
    </submittedName>
</protein>
<evidence type="ECO:0000256" key="1">
    <source>
        <dbReference type="SAM" id="Coils"/>
    </source>
</evidence>
<dbReference type="RefSeq" id="WP_170230346.1">
    <property type="nucleotide sequence ID" value="NZ_BJXX01000159.1"/>
</dbReference>
<sequence>MDEQKLVEMMRSVIREELQPMREEIRKELQPLQKRLDSLEEGQKQIAKQIGDLTDKLLEKMDEQTRDAKSEVRQLANIQERQQSVIELLSIRSVEHDADIKRIKQLLMNQ</sequence>
<comment type="caution">
    <text evidence="2">The sequence shown here is derived from an EMBL/GenBank/DDBJ whole genome shotgun (WGS) entry which is preliminary data.</text>
</comment>
<evidence type="ECO:0000313" key="3">
    <source>
        <dbReference type="Proteomes" id="UP000321157"/>
    </source>
</evidence>